<evidence type="ECO:0000259" key="12">
    <source>
        <dbReference type="PROSITE" id="PS50103"/>
    </source>
</evidence>
<dbReference type="Bgee" id="ENSELUG00000030958">
    <property type="expression patterns" value="Expressed in testis and 1 other cell type or tissue"/>
</dbReference>
<evidence type="ECO:0000256" key="7">
    <source>
        <dbReference type="ARBA" id="ARBA00022771"/>
    </source>
</evidence>
<dbReference type="InterPro" id="IPR045072">
    <property type="entry name" value="MKRN-like"/>
</dbReference>
<evidence type="ECO:0000256" key="4">
    <source>
        <dbReference type="ARBA" id="ARBA00022679"/>
    </source>
</evidence>
<dbReference type="Proteomes" id="UP000265140">
    <property type="component" value="Chromosome 10"/>
</dbReference>
<dbReference type="GO" id="GO:0000209">
    <property type="term" value="P:protein polyubiquitination"/>
    <property type="evidence" value="ECO:0007669"/>
    <property type="project" value="InterPro"/>
</dbReference>
<dbReference type="AlphaFoldDB" id="A0A6Q2XGS4"/>
<dbReference type="InterPro" id="IPR001841">
    <property type="entry name" value="Znf_RING"/>
</dbReference>
<keyword evidence="5 10" id="KW-0479">Metal-binding</keyword>
<dbReference type="Pfam" id="PF13445">
    <property type="entry name" value="zf-RING_UBOX"/>
    <property type="match status" value="1"/>
</dbReference>
<dbReference type="InParanoid" id="A0A6Q2XGS4"/>
<dbReference type="GeneTree" id="ENSGT00950000183077"/>
<evidence type="ECO:0000256" key="1">
    <source>
        <dbReference type="ARBA" id="ARBA00000900"/>
    </source>
</evidence>
<reference evidence="14" key="1">
    <citation type="submission" date="2020-02" db="EMBL/GenBank/DDBJ databases">
        <title>Esox lucius (northern pike) genome, fEsoLuc1, primary haplotype.</title>
        <authorList>
            <person name="Myers G."/>
            <person name="Karagic N."/>
            <person name="Meyer A."/>
            <person name="Pippel M."/>
            <person name="Reichard M."/>
            <person name="Winkler S."/>
            <person name="Tracey A."/>
            <person name="Sims Y."/>
            <person name="Howe K."/>
            <person name="Rhie A."/>
            <person name="Formenti G."/>
            <person name="Durbin R."/>
            <person name="Fedrigo O."/>
            <person name="Jarvis E.D."/>
        </authorList>
    </citation>
    <scope>NUCLEOTIDE SEQUENCE [LARGE SCALE GENOMIC DNA]</scope>
</reference>
<evidence type="ECO:0000313" key="15">
    <source>
        <dbReference type="Proteomes" id="UP000265140"/>
    </source>
</evidence>
<evidence type="ECO:0000256" key="3">
    <source>
        <dbReference type="ARBA" id="ARBA00012483"/>
    </source>
</evidence>
<name>A0A6Q2XGS4_ESOLU</name>
<dbReference type="PANTHER" id="PTHR11224:SF10">
    <property type="entry name" value="IP09428P-RELATED"/>
    <property type="match status" value="1"/>
</dbReference>
<evidence type="ECO:0000256" key="10">
    <source>
        <dbReference type="PROSITE-ProRule" id="PRU00723"/>
    </source>
</evidence>
<dbReference type="InterPro" id="IPR013083">
    <property type="entry name" value="Znf_RING/FYVE/PHD"/>
</dbReference>
<dbReference type="Ensembl" id="ENSELUT00000063310.2">
    <property type="protein sequence ID" value="ENSELUP00000062765.1"/>
    <property type="gene ID" value="ENSELUG00000036609.1"/>
</dbReference>
<comment type="catalytic activity">
    <reaction evidence="1">
        <text>S-ubiquitinyl-[E2 ubiquitin-conjugating enzyme]-L-cysteine + [acceptor protein]-L-lysine = [E2 ubiquitin-conjugating enzyme]-L-cysteine + N(6)-ubiquitinyl-[acceptor protein]-L-lysine.</text>
        <dbReference type="EC" id="2.3.2.27"/>
    </reaction>
</comment>
<dbReference type="SUPFAM" id="SSF57850">
    <property type="entry name" value="RING/U-box"/>
    <property type="match status" value="1"/>
</dbReference>
<accession>A0A6Q2XGS4</accession>
<dbReference type="SMART" id="SM00184">
    <property type="entry name" value="RING"/>
    <property type="match status" value="1"/>
</dbReference>
<proteinExistence type="predicted"/>
<dbReference type="Bgee" id="ENSELUG00000026989">
    <property type="expression patterns" value="Expressed in head kidney and 3 other cell types or tissues"/>
</dbReference>
<evidence type="ECO:0000256" key="9">
    <source>
        <dbReference type="ARBA" id="ARBA00022833"/>
    </source>
</evidence>
<dbReference type="Gene3D" id="3.30.40.10">
    <property type="entry name" value="Zinc/RING finger domain, C3HC4 (zinc finger)"/>
    <property type="match status" value="1"/>
</dbReference>
<keyword evidence="15" id="KW-1185">Reference proteome</keyword>
<evidence type="ECO:0000259" key="11">
    <source>
        <dbReference type="PROSITE" id="PS50089"/>
    </source>
</evidence>
<keyword evidence="4" id="KW-0808">Transferase</keyword>
<feature type="domain" description="RING-type" evidence="11">
    <location>
        <begin position="121"/>
        <end position="173"/>
    </location>
</feature>
<dbReference type="InterPro" id="IPR000571">
    <property type="entry name" value="Znf_CCCH"/>
</dbReference>
<evidence type="ECO:0000256" key="5">
    <source>
        <dbReference type="ARBA" id="ARBA00022723"/>
    </source>
</evidence>
<feature type="domain" description="C3H1-type" evidence="12">
    <location>
        <begin position="202"/>
        <end position="231"/>
    </location>
</feature>
<evidence type="ECO:0000313" key="13">
    <source>
        <dbReference type="Ensembl" id="ENSELUP00000052487.2"/>
    </source>
</evidence>
<protein>
    <recommendedName>
        <fullName evidence="3">RING-type E3 ubiquitin transferase</fullName>
        <ecNumber evidence="3">2.3.2.27</ecNumber>
    </recommendedName>
</protein>
<evidence type="ECO:0000256" key="2">
    <source>
        <dbReference type="ARBA" id="ARBA00004906"/>
    </source>
</evidence>
<dbReference type="FunFam" id="3.30.40.10:FF:000117">
    <property type="entry name" value="Probable E3 ubiquitin-protein ligase makorin-1"/>
    <property type="match status" value="1"/>
</dbReference>
<evidence type="ECO:0000313" key="14">
    <source>
        <dbReference type="Ensembl" id="ENSELUP00000062765.1"/>
    </source>
</evidence>
<feature type="zinc finger region" description="C3H1-type" evidence="10">
    <location>
        <begin position="202"/>
        <end position="231"/>
    </location>
</feature>
<dbReference type="InterPro" id="IPR027370">
    <property type="entry name" value="Znf-RING_euk"/>
</dbReference>
<keyword evidence="6" id="KW-0677">Repeat</keyword>
<dbReference type="PANTHER" id="PTHR11224">
    <property type="entry name" value="MAKORIN-RELATED"/>
    <property type="match status" value="1"/>
</dbReference>
<dbReference type="PROSITE" id="PS50103">
    <property type="entry name" value="ZF_C3H1"/>
    <property type="match status" value="1"/>
</dbReference>
<dbReference type="PROSITE" id="PS00518">
    <property type="entry name" value="ZF_RING_1"/>
    <property type="match status" value="1"/>
</dbReference>
<sequence length="305" mass="34827">MSPWEPKKTVAPLVDVPGSWLDSKVCTNYPSAPPIPEGNFMSVFPNYHHHQQQPQQQPPQSLESPGMVYSVNHLASVPGQPHRGPGESIKVAGLRSGYPTERIEAHEEISLAIQRSREKECNVCLEVVFDKDIPKERRFGILPKCSHCYCLGCIRMWRASRYNKTAKLCPVCRTRSPFFVPSDYWVEDIHEKRKLIKKYMGGMARIPCRHFAEGQGTCYFGVRCFYKHEPRHAYPPEYRPTWESRFLFLTSQGTIHRYVGVVLGYCSSFPEVVAPERGWKPQLNSFHSGCEHPGTGTPTFPIIPH</sequence>
<keyword evidence="7 10" id="KW-0863">Zinc-finger</keyword>
<dbReference type="InterPro" id="IPR017907">
    <property type="entry name" value="Znf_RING_CS"/>
</dbReference>
<keyword evidence="8" id="KW-0833">Ubl conjugation pathway</keyword>
<dbReference type="PROSITE" id="PS50089">
    <property type="entry name" value="ZF_RING_2"/>
    <property type="match status" value="1"/>
</dbReference>
<reference evidence="13" key="2">
    <citation type="submission" date="2025-05" db="UniProtKB">
        <authorList>
            <consortium name="Ensembl"/>
        </authorList>
    </citation>
    <scope>IDENTIFICATION</scope>
</reference>
<dbReference type="GO" id="GO:0061630">
    <property type="term" value="F:ubiquitin protein ligase activity"/>
    <property type="evidence" value="ECO:0007669"/>
    <property type="project" value="UniProtKB-EC"/>
</dbReference>
<comment type="pathway">
    <text evidence="2">Protein modification; protein ubiquitination.</text>
</comment>
<accession>A0A6Q2Y9Z4</accession>
<organism evidence="13 15">
    <name type="scientific">Esox lucius</name>
    <name type="common">Northern pike</name>
    <dbReference type="NCBI Taxonomy" id="8010"/>
    <lineage>
        <taxon>Eukaryota</taxon>
        <taxon>Metazoa</taxon>
        <taxon>Chordata</taxon>
        <taxon>Craniata</taxon>
        <taxon>Vertebrata</taxon>
        <taxon>Euteleostomi</taxon>
        <taxon>Actinopterygii</taxon>
        <taxon>Neopterygii</taxon>
        <taxon>Teleostei</taxon>
        <taxon>Protacanthopterygii</taxon>
        <taxon>Esociformes</taxon>
        <taxon>Esocidae</taxon>
        <taxon>Esox</taxon>
    </lineage>
</organism>
<dbReference type="GO" id="GO:0008270">
    <property type="term" value="F:zinc ion binding"/>
    <property type="evidence" value="ECO:0007669"/>
    <property type="project" value="UniProtKB-KW"/>
</dbReference>
<evidence type="ECO:0000256" key="8">
    <source>
        <dbReference type="ARBA" id="ARBA00022786"/>
    </source>
</evidence>
<evidence type="ECO:0000256" key="6">
    <source>
        <dbReference type="ARBA" id="ARBA00022737"/>
    </source>
</evidence>
<keyword evidence="9 10" id="KW-0862">Zinc</keyword>
<dbReference type="EC" id="2.3.2.27" evidence="3"/>
<dbReference type="Ensembl" id="ENSELUT00000069314.2">
    <property type="protein sequence ID" value="ENSELUP00000052487.2"/>
    <property type="gene ID" value="ENSELUG00000044678.1"/>
</dbReference>
<dbReference type="UniPathway" id="UPA00143"/>